<dbReference type="GO" id="GO:0046872">
    <property type="term" value="F:metal ion binding"/>
    <property type="evidence" value="ECO:0007669"/>
    <property type="project" value="InterPro"/>
</dbReference>
<evidence type="ECO:0000259" key="7">
    <source>
        <dbReference type="PROSITE" id="PS50975"/>
    </source>
</evidence>
<sequence length="238" mass="27332">HLGERECSIQRRHQKLIEEAPSPAVTPQMRMKIGEYAVRIAKAIGYESAGTVEFLMDEAGNFYFMEMNTRVQVEHPVTEMVTGIDIVKEQIKIAEGEPLNYRQQDIEIRGHAIECRINAEDPERDFAPNPGEVKALYFPGGPYIRVDSHIYSGYKIPPHYDSLIAKLIAYGETRDEAIKRMQRALEEFIIEGIKTTIPFHLAILNLPEFREAKLHTHFIEEYLDKIKAKSVEPSYTVE</sequence>
<dbReference type="Pfam" id="PF02786">
    <property type="entry name" value="CPSase_L_D2"/>
    <property type="match status" value="1"/>
</dbReference>
<evidence type="ECO:0000313" key="10">
    <source>
        <dbReference type="Proteomes" id="UP000216312"/>
    </source>
</evidence>
<organism evidence="9 10">
    <name type="scientific">candidate division WOR-3 bacterium 4484_18</name>
    <dbReference type="NCBI Taxonomy" id="2020626"/>
    <lineage>
        <taxon>Bacteria</taxon>
        <taxon>Bacteria division WOR-3</taxon>
    </lineage>
</organism>
<evidence type="ECO:0000256" key="4">
    <source>
        <dbReference type="ARBA" id="ARBA00022840"/>
    </source>
</evidence>
<dbReference type="PANTHER" id="PTHR48095">
    <property type="entry name" value="PYRUVATE CARBOXYLASE SUBUNIT A"/>
    <property type="match status" value="1"/>
</dbReference>
<proteinExistence type="predicted"/>
<dbReference type="PROSITE" id="PS50979">
    <property type="entry name" value="BC"/>
    <property type="match status" value="1"/>
</dbReference>
<dbReference type="Pfam" id="PF02785">
    <property type="entry name" value="Biotin_carb_C"/>
    <property type="match status" value="1"/>
</dbReference>
<dbReference type="InterPro" id="IPR051602">
    <property type="entry name" value="ACC_Biotin_Carboxylase"/>
</dbReference>
<dbReference type="GO" id="GO:0004075">
    <property type="term" value="F:biotin carboxylase activity"/>
    <property type="evidence" value="ECO:0007669"/>
    <property type="project" value="UniProtKB-EC"/>
</dbReference>
<evidence type="ECO:0000256" key="6">
    <source>
        <dbReference type="PROSITE-ProRule" id="PRU00409"/>
    </source>
</evidence>
<keyword evidence="2 9" id="KW-0436">Ligase</keyword>
<evidence type="ECO:0000313" key="9">
    <source>
        <dbReference type="EMBL" id="OYV03227.1"/>
    </source>
</evidence>
<keyword evidence="3 6" id="KW-0547">Nucleotide-binding</keyword>
<dbReference type="PROSITE" id="PS00867">
    <property type="entry name" value="CPSASE_2"/>
    <property type="match status" value="1"/>
</dbReference>
<dbReference type="SUPFAM" id="SSF51246">
    <property type="entry name" value="Rudiment single hybrid motif"/>
    <property type="match status" value="1"/>
</dbReference>
<dbReference type="InterPro" id="IPR011054">
    <property type="entry name" value="Rudment_hybrid_motif"/>
</dbReference>
<evidence type="ECO:0000256" key="5">
    <source>
        <dbReference type="ARBA" id="ARBA00048600"/>
    </source>
</evidence>
<comment type="caution">
    <text evidence="9">The sequence shown here is derived from an EMBL/GenBank/DDBJ whole genome shotgun (WGS) entry which is preliminary data.</text>
</comment>
<dbReference type="SUPFAM" id="SSF56059">
    <property type="entry name" value="Glutathione synthetase ATP-binding domain-like"/>
    <property type="match status" value="1"/>
</dbReference>
<dbReference type="EMBL" id="NMUJ01000015">
    <property type="protein sequence ID" value="OYV03227.1"/>
    <property type="molecule type" value="Genomic_DNA"/>
</dbReference>
<dbReference type="Gene3D" id="3.30.470.20">
    <property type="entry name" value="ATP-grasp fold, B domain"/>
    <property type="match status" value="1"/>
</dbReference>
<reference evidence="10" key="1">
    <citation type="submission" date="2017-07" db="EMBL/GenBank/DDBJ databases">
        <title>Novel pathways for hydrocarbon cycling and metabolic interdependencies in hydrothermal sediment communities.</title>
        <authorList>
            <person name="Dombrowski N."/>
            <person name="Seitz K."/>
            <person name="Teske A."/>
            <person name="Baker B."/>
        </authorList>
    </citation>
    <scope>NUCLEOTIDE SEQUENCE [LARGE SCALE GENOMIC DNA]</scope>
</reference>
<dbReference type="InterPro" id="IPR011764">
    <property type="entry name" value="Biotin_carboxylation_dom"/>
</dbReference>
<dbReference type="InterPro" id="IPR005482">
    <property type="entry name" value="Biotin_COase_C"/>
</dbReference>
<dbReference type="EC" id="6.3.4.14" evidence="1"/>
<comment type="catalytic activity">
    <reaction evidence="5">
        <text>N(6)-biotinyl-L-lysyl-[protein] + hydrogencarbonate + ATP = N(6)-carboxybiotinyl-L-lysyl-[protein] + ADP + phosphate + H(+)</text>
        <dbReference type="Rhea" id="RHEA:13501"/>
        <dbReference type="Rhea" id="RHEA-COMP:10505"/>
        <dbReference type="Rhea" id="RHEA-COMP:10506"/>
        <dbReference type="ChEBI" id="CHEBI:15378"/>
        <dbReference type="ChEBI" id="CHEBI:17544"/>
        <dbReference type="ChEBI" id="CHEBI:30616"/>
        <dbReference type="ChEBI" id="CHEBI:43474"/>
        <dbReference type="ChEBI" id="CHEBI:83144"/>
        <dbReference type="ChEBI" id="CHEBI:83145"/>
        <dbReference type="ChEBI" id="CHEBI:456216"/>
        <dbReference type="EC" id="6.3.4.14"/>
    </reaction>
</comment>
<evidence type="ECO:0000256" key="2">
    <source>
        <dbReference type="ARBA" id="ARBA00022598"/>
    </source>
</evidence>
<dbReference type="InterPro" id="IPR005479">
    <property type="entry name" value="CPAse_ATP-bd"/>
</dbReference>
<evidence type="ECO:0000256" key="3">
    <source>
        <dbReference type="ARBA" id="ARBA00022741"/>
    </source>
</evidence>
<name>A0A257LU99_UNCW3</name>
<feature type="non-terminal residue" evidence="9">
    <location>
        <position position="1"/>
    </location>
</feature>
<dbReference type="InterPro" id="IPR011761">
    <property type="entry name" value="ATP-grasp"/>
</dbReference>
<keyword evidence="4 6" id="KW-0067">ATP-binding</keyword>
<protein>
    <recommendedName>
        <fullName evidence="1">biotin carboxylase</fullName>
        <ecNumber evidence="1">6.3.4.14</ecNumber>
    </recommendedName>
</protein>
<accession>A0A257LU99</accession>
<dbReference type="PROSITE" id="PS50975">
    <property type="entry name" value="ATP_GRASP"/>
    <property type="match status" value="1"/>
</dbReference>
<dbReference type="SMART" id="SM00878">
    <property type="entry name" value="Biotin_carb_C"/>
    <property type="match status" value="1"/>
</dbReference>
<feature type="domain" description="Biotin carboxylation" evidence="8">
    <location>
        <begin position="1"/>
        <end position="224"/>
    </location>
</feature>
<dbReference type="AlphaFoldDB" id="A0A257LU99"/>
<feature type="domain" description="ATP-grasp" evidence="7">
    <location>
        <begin position="25"/>
        <end position="95"/>
    </location>
</feature>
<dbReference type="PANTHER" id="PTHR48095:SF2">
    <property type="entry name" value="BIOTIN CARBOXYLASE, CHLOROPLASTIC"/>
    <property type="match status" value="1"/>
</dbReference>
<dbReference type="GO" id="GO:0005524">
    <property type="term" value="F:ATP binding"/>
    <property type="evidence" value="ECO:0007669"/>
    <property type="project" value="UniProtKB-UniRule"/>
</dbReference>
<evidence type="ECO:0000256" key="1">
    <source>
        <dbReference type="ARBA" id="ARBA00013263"/>
    </source>
</evidence>
<dbReference type="Proteomes" id="UP000216312">
    <property type="component" value="Unassembled WGS sequence"/>
</dbReference>
<gene>
    <name evidence="9" type="ORF">CGW93_01940</name>
</gene>
<evidence type="ECO:0000259" key="8">
    <source>
        <dbReference type="PROSITE" id="PS50979"/>
    </source>
</evidence>